<reference evidence="1 2" key="1">
    <citation type="submission" date="2014-04" db="EMBL/GenBank/DDBJ databases">
        <authorList>
            <consortium name="DOE Joint Genome Institute"/>
            <person name="Kuo A."/>
            <person name="Kohler A."/>
            <person name="Costa M.D."/>
            <person name="Nagy L.G."/>
            <person name="Floudas D."/>
            <person name="Copeland A."/>
            <person name="Barry K.W."/>
            <person name="Cichocki N."/>
            <person name="Veneault-Fourrey C."/>
            <person name="LaButti K."/>
            <person name="Lindquist E.A."/>
            <person name="Lipzen A."/>
            <person name="Lundell T."/>
            <person name="Morin E."/>
            <person name="Murat C."/>
            <person name="Sun H."/>
            <person name="Tunlid A."/>
            <person name="Henrissat B."/>
            <person name="Grigoriev I.V."/>
            <person name="Hibbett D.S."/>
            <person name="Martin F."/>
            <person name="Nordberg H.P."/>
            <person name="Cantor M.N."/>
            <person name="Hua S.X."/>
        </authorList>
    </citation>
    <scope>NUCLEOTIDE SEQUENCE [LARGE SCALE GENOMIC DNA]</scope>
    <source>
        <strain evidence="1 2">Marx 270</strain>
    </source>
</reference>
<dbReference type="Proteomes" id="UP000054217">
    <property type="component" value="Unassembled WGS sequence"/>
</dbReference>
<dbReference type="InParanoid" id="A0A0C3NDX3"/>
<dbReference type="EMBL" id="KN832136">
    <property type="protein sequence ID" value="KIN93768.1"/>
    <property type="molecule type" value="Genomic_DNA"/>
</dbReference>
<dbReference type="HOGENOM" id="CLU_1917915_0_0_1"/>
<keyword evidence="2" id="KW-1185">Reference proteome</keyword>
<evidence type="ECO:0000313" key="1">
    <source>
        <dbReference type="EMBL" id="KIN93768.1"/>
    </source>
</evidence>
<organism evidence="1 2">
    <name type="scientific">Pisolithus tinctorius Marx 270</name>
    <dbReference type="NCBI Taxonomy" id="870435"/>
    <lineage>
        <taxon>Eukaryota</taxon>
        <taxon>Fungi</taxon>
        <taxon>Dikarya</taxon>
        <taxon>Basidiomycota</taxon>
        <taxon>Agaricomycotina</taxon>
        <taxon>Agaricomycetes</taxon>
        <taxon>Agaricomycetidae</taxon>
        <taxon>Boletales</taxon>
        <taxon>Sclerodermatineae</taxon>
        <taxon>Pisolithaceae</taxon>
        <taxon>Pisolithus</taxon>
    </lineage>
</organism>
<proteinExistence type="predicted"/>
<reference evidence="2" key="2">
    <citation type="submission" date="2015-01" db="EMBL/GenBank/DDBJ databases">
        <title>Evolutionary Origins and Diversification of the Mycorrhizal Mutualists.</title>
        <authorList>
            <consortium name="DOE Joint Genome Institute"/>
            <consortium name="Mycorrhizal Genomics Consortium"/>
            <person name="Kohler A."/>
            <person name="Kuo A."/>
            <person name="Nagy L.G."/>
            <person name="Floudas D."/>
            <person name="Copeland A."/>
            <person name="Barry K.W."/>
            <person name="Cichocki N."/>
            <person name="Veneault-Fourrey C."/>
            <person name="LaButti K."/>
            <person name="Lindquist E.A."/>
            <person name="Lipzen A."/>
            <person name="Lundell T."/>
            <person name="Morin E."/>
            <person name="Murat C."/>
            <person name="Riley R."/>
            <person name="Ohm R."/>
            <person name="Sun H."/>
            <person name="Tunlid A."/>
            <person name="Henrissat B."/>
            <person name="Grigoriev I.V."/>
            <person name="Hibbett D.S."/>
            <person name="Martin F."/>
        </authorList>
    </citation>
    <scope>NUCLEOTIDE SEQUENCE [LARGE SCALE GENOMIC DNA]</scope>
    <source>
        <strain evidence="2">Marx 270</strain>
    </source>
</reference>
<name>A0A0C3NDX3_PISTI</name>
<accession>A0A0C3NDX3</accession>
<sequence length="132" mass="15285">MNLVRSCVQRTGPDVWVAVHPIDLNYFFPQRRRPLQALRVPFVGITATRLYDFCKIARACEHHERQFHGIVKKAFVIEMIRDRPGHAWMSVSTRSSLRRISCATHRRRACNKDIRTPSMVARQVSVQQSGSL</sequence>
<dbReference type="AlphaFoldDB" id="A0A0C3NDX3"/>
<protein>
    <submittedName>
        <fullName evidence="1">Uncharacterized protein</fullName>
    </submittedName>
</protein>
<gene>
    <name evidence="1" type="ORF">M404DRAFT_443006</name>
</gene>
<evidence type="ECO:0000313" key="2">
    <source>
        <dbReference type="Proteomes" id="UP000054217"/>
    </source>
</evidence>